<dbReference type="RefSeq" id="WP_023845590.1">
    <property type="nucleotide sequence ID" value="NZ_AZAJ01000001.1"/>
</dbReference>
<comment type="caution">
    <text evidence="2">The sequence shown here is derived from an EMBL/GenBank/DDBJ whole genome shotgun (WGS) entry which is preliminary data.</text>
</comment>
<dbReference type="Proteomes" id="UP000019483">
    <property type="component" value="Unassembled WGS sequence"/>
</dbReference>
<reference evidence="2 3" key="1">
    <citation type="submission" date="2013-08" db="EMBL/GenBank/DDBJ databases">
        <authorList>
            <consortium name="DOE Joint Genome Institute"/>
            <person name="Eisen J."/>
            <person name="Huntemann M."/>
            <person name="Han J."/>
            <person name="Chen A."/>
            <person name="Kyrpides N."/>
            <person name="Mavromatis K."/>
            <person name="Markowitz V."/>
            <person name="Palaniappan K."/>
            <person name="Ivanova N."/>
            <person name="Schaumberg A."/>
            <person name="Pati A."/>
            <person name="Liolios K."/>
            <person name="Nordberg H.P."/>
            <person name="Cantor M.N."/>
            <person name="Hua S.X."/>
            <person name="Woyke T."/>
        </authorList>
    </citation>
    <scope>NUCLEOTIDE SEQUENCE [LARGE SCALE GENOMIC DNA]</scope>
    <source>
        <strain evidence="2 3">DSM 2278</strain>
    </source>
</reference>
<keyword evidence="1" id="KW-1133">Transmembrane helix</keyword>
<keyword evidence="1" id="KW-0812">Transmembrane</keyword>
<dbReference type="AlphaFoldDB" id="W9DS54"/>
<sequence length="194" mass="22139">MDLYELPPYMDALSTSVWNTILGLEILKTLQYTGIYILFGLIMSVFVIVYFDERLIDSFLSSDSKTYSYPLVFYLTILLIIQLVNAKTNITAIFVEVLFILFIVKLIGLINANAGKNILEILGGFALIEIILSPNGNLDNLDYILITPLFLISIILLSTIKCKWSKELIVNFYTWATNYILMKLIKDESVKEKD</sequence>
<evidence type="ECO:0000313" key="3">
    <source>
        <dbReference type="Proteomes" id="UP000019483"/>
    </source>
</evidence>
<keyword evidence="3" id="KW-1185">Reference proteome</keyword>
<gene>
    <name evidence="2" type="ORF">MettiDRAFT_1926</name>
</gene>
<protein>
    <submittedName>
        <fullName evidence="2">Uncharacterized protein</fullName>
    </submittedName>
</protein>
<dbReference type="EMBL" id="AZAJ01000001">
    <property type="protein sequence ID" value="ETA68455.1"/>
    <property type="molecule type" value="Genomic_DNA"/>
</dbReference>
<organism evidence="2 3">
    <name type="scientific">Methanolobus tindarius DSM 2278</name>
    <dbReference type="NCBI Taxonomy" id="1090322"/>
    <lineage>
        <taxon>Archaea</taxon>
        <taxon>Methanobacteriati</taxon>
        <taxon>Methanobacteriota</taxon>
        <taxon>Stenosarchaea group</taxon>
        <taxon>Methanomicrobia</taxon>
        <taxon>Methanosarcinales</taxon>
        <taxon>Methanosarcinaceae</taxon>
        <taxon>Methanolobus</taxon>
    </lineage>
</organism>
<evidence type="ECO:0000256" key="1">
    <source>
        <dbReference type="SAM" id="Phobius"/>
    </source>
</evidence>
<feature type="transmembrane region" description="Helical" evidence="1">
    <location>
        <begin position="32"/>
        <end position="51"/>
    </location>
</feature>
<feature type="transmembrane region" description="Helical" evidence="1">
    <location>
        <begin position="67"/>
        <end position="84"/>
    </location>
</feature>
<feature type="transmembrane region" description="Helical" evidence="1">
    <location>
        <begin position="90"/>
        <end position="110"/>
    </location>
</feature>
<name>W9DS54_METTI</name>
<keyword evidence="1" id="KW-0472">Membrane</keyword>
<proteinExistence type="predicted"/>
<feature type="transmembrane region" description="Helical" evidence="1">
    <location>
        <begin position="141"/>
        <end position="160"/>
    </location>
</feature>
<evidence type="ECO:0000313" key="2">
    <source>
        <dbReference type="EMBL" id="ETA68455.1"/>
    </source>
</evidence>
<accession>W9DS54</accession>